<comment type="caution">
    <text evidence="2">The sequence shown here is derived from an EMBL/GenBank/DDBJ whole genome shotgun (WGS) entry which is preliminary data.</text>
</comment>
<feature type="compositionally biased region" description="Polar residues" evidence="1">
    <location>
        <begin position="78"/>
        <end position="88"/>
    </location>
</feature>
<accession>A0AAV5UVW1</accession>
<dbReference type="EMBL" id="BTSY01000005">
    <property type="protein sequence ID" value="GMT29170.1"/>
    <property type="molecule type" value="Genomic_DNA"/>
</dbReference>
<gene>
    <name evidence="2" type="ORF">PFISCL1PPCAC_1161</name>
    <name evidence="3" type="ORF">PFISCL1PPCAC_20467</name>
</gene>
<protein>
    <submittedName>
        <fullName evidence="2">Uncharacterized protein</fullName>
    </submittedName>
</protein>
<feature type="compositionally biased region" description="Polar residues" evidence="1">
    <location>
        <begin position="1"/>
        <end position="11"/>
    </location>
</feature>
<organism evidence="2 4">
    <name type="scientific">Pristionchus fissidentatus</name>
    <dbReference type="NCBI Taxonomy" id="1538716"/>
    <lineage>
        <taxon>Eukaryota</taxon>
        <taxon>Metazoa</taxon>
        <taxon>Ecdysozoa</taxon>
        <taxon>Nematoda</taxon>
        <taxon>Chromadorea</taxon>
        <taxon>Rhabditida</taxon>
        <taxon>Rhabditina</taxon>
        <taxon>Diplogasteromorpha</taxon>
        <taxon>Diplogasteroidea</taxon>
        <taxon>Neodiplogasteridae</taxon>
        <taxon>Pristionchus</taxon>
    </lineage>
</organism>
<reference evidence="2" key="1">
    <citation type="submission" date="2023-10" db="EMBL/GenBank/DDBJ databases">
        <title>Genome assembly of Pristionchus species.</title>
        <authorList>
            <person name="Yoshida K."/>
            <person name="Sommer R.J."/>
        </authorList>
    </citation>
    <scope>NUCLEOTIDE SEQUENCE</scope>
    <source>
        <strain evidence="2">RS5133</strain>
    </source>
</reference>
<evidence type="ECO:0000313" key="4">
    <source>
        <dbReference type="Proteomes" id="UP001432322"/>
    </source>
</evidence>
<evidence type="ECO:0000313" key="2">
    <source>
        <dbReference type="EMBL" id="GMT09864.1"/>
    </source>
</evidence>
<dbReference type="AlphaFoldDB" id="A0AAV5UVW1"/>
<feature type="region of interest" description="Disordered" evidence="1">
    <location>
        <begin position="1"/>
        <end position="94"/>
    </location>
</feature>
<sequence>MMRMESSSSFTKLKVKKEMILEMPSPASIQSKEKNGGGNRSRRRETSPIVYHSMENIRPPTRDSMMEYSGDDDDNPAFTPSQEHNQYYSPEYDL</sequence>
<keyword evidence="4" id="KW-1185">Reference proteome</keyword>
<dbReference type="EMBL" id="BTSY01000001">
    <property type="protein sequence ID" value="GMT09864.1"/>
    <property type="molecule type" value="Genomic_DNA"/>
</dbReference>
<name>A0AAV5UVW1_9BILA</name>
<proteinExistence type="predicted"/>
<evidence type="ECO:0000313" key="3">
    <source>
        <dbReference type="EMBL" id="GMT29170.1"/>
    </source>
</evidence>
<evidence type="ECO:0000256" key="1">
    <source>
        <dbReference type="SAM" id="MobiDB-lite"/>
    </source>
</evidence>
<dbReference type="Proteomes" id="UP001432322">
    <property type="component" value="Unassembled WGS sequence"/>
</dbReference>